<evidence type="ECO:0000256" key="1">
    <source>
        <dbReference type="ARBA" id="ARBA00004651"/>
    </source>
</evidence>
<accession>A0A430ALP7</accession>
<sequence>MNKFWVVALETFKKNVKSGSFVMMILAPFLLIGISLGGGYIGSKFESVDTLAVVSDNPAVREQFVAQAKNDFDLDKNIADEKAAEAALEKEEIDGFLSITLTGSSVTGNYIGNSSLPLTDKQLVLSYLTQIQMALTSQDLNLSGDDIGRLMSQADFSEREVEFVDGVMKDKESNRFVNTIVGFFVLMAIYMIVILYSSITAQEVASEKGTRIMEVILSSTTAAKHYYGKIMGIFLVILTQVFVYLIAGLIAYLFVQNMDFVQSFLKEVSLKELLQSVLGYNLLYLLLGVVIYTILSAFSGSLVSKAEDSAKAVTPVTYLILIAFFPSMMLGMSNPQHIVLKVMSYVPFLSSFAMPMRLGDGSVSNLSVLISLAILIVAIVILLRVSAKIYKATVLVYSDKGMWKTFIEGLKFSK</sequence>
<proteinExistence type="predicted"/>
<dbReference type="GO" id="GO:0005886">
    <property type="term" value="C:plasma membrane"/>
    <property type="evidence" value="ECO:0007669"/>
    <property type="project" value="UniProtKB-SubCell"/>
</dbReference>
<dbReference type="PANTHER" id="PTHR30294">
    <property type="entry name" value="MEMBRANE COMPONENT OF ABC TRANSPORTER YHHJ-RELATED"/>
    <property type="match status" value="1"/>
</dbReference>
<dbReference type="InterPro" id="IPR051449">
    <property type="entry name" value="ABC-2_transporter_component"/>
</dbReference>
<dbReference type="RefSeq" id="WP_126815200.1">
    <property type="nucleotide sequence ID" value="NZ_NGKC01000024.1"/>
</dbReference>
<evidence type="ECO:0000256" key="6">
    <source>
        <dbReference type="SAM" id="Phobius"/>
    </source>
</evidence>
<dbReference type="OrthoDB" id="9768837at2"/>
<feature type="domain" description="ABC-2 type transporter transmembrane" evidence="7">
    <location>
        <begin position="20"/>
        <end position="386"/>
    </location>
</feature>
<evidence type="ECO:0000256" key="4">
    <source>
        <dbReference type="ARBA" id="ARBA00022989"/>
    </source>
</evidence>
<comment type="caution">
    <text evidence="8">The sequence shown here is derived from an EMBL/GenBank/DDBJ whole genome shotgun (WGS) entry which is preliminary data.</text>
</comment>
<evidence type="ECO:0000259" key="7">
    <source>
        <dbReference type="Pfam" id="PF12698"/>
    </source>
</evidence>
<dbReference type="PANTHER" id="PTHR30294:SF29">
    <property type="entry name" value="MULTIDRUG ABC TRANSPORTER PERMEASE YBHS-RELATED"/>
    <property type="match status" value="1"/>
</dbReference>
<comment type="subcellular location">
    <subcellularLocation>
        <location evidence="1">Cell membrane</location>
        <topology evidence="1">Multi-pass membrane protein</topology>
    </subcellularLocation>
</comment>
<evidence type="ECO:0000256" key="3">
    <source>
        <dbReference type="ARBA" id="ARBA00022692"/>
    </source>
</evidence>
<gene>
    <name evidence="8" type="ORF">CBF27_13510</name>
</gene>
<feature type="transmembrane region" description="Helical" evidence="6">
    <location>
        <begin position="20"/>
        <end position="41"/>
    </location>
</feature>
<keyword evidence="5 6" id="KW-0472">Membrane</keyword>
<name>A0A430ALP7_9ENTE</name>
<dbReference type="AlphaFoldDB" id="A0A430ALP7"/>
<keyword evidence="2" id="KW-1003">Cell membrane</keyword>
<dbReference type="Pfam" id="PF12698">
    <property type="entry name" value="ABC2_membrane_3"/>
    <property type="match status" value="1"/>
</dbReference>
<evidence type="ECO:0000313" key="9">
    <source>
        <dbReference type="Proteomes" id="UP000286773"/>
    </source>
</evidence>
<reference evidence="8 9" key="1">
    <citation type="submission" date="2017-05" db="EMBL/GenBank/DDBJ databases">
        <title>Vagococcus spp. assemblies.</title>
        <authorList>
            <person name="Gulvik C.A."/>
        </authorList>
    </citation>
    <scope>NUCLEOTIDE SEQUENCE [LARGE SCALE GENOMIC DNA]</scope>
    <source>
        <strain evidence="8 9">LMG 24798</strain>
    </source>
</reference>
<keyword evidence="9" id="KW-1185">Reference proteome</keyword>
<protein>
    <recommendedName>
        <fullName evidence="7">ABC-2 type transporter transmembrane domain-containing protein</fullName>
    </recommendedName>
</protein>
<feature type="transmembrane region" description="Helical" evidence="6">
    <location>
        <begin position="276"/>
        <end position="300"/>
    </location>
</feature>
<dbReference type="Proteomes" id="UP000286773">
    <property type="component" value="Unassembled WGS sequence"/>
</dbReference>
<evidence type="ECO:0000313" key="8">
    <source>
        <dbReference type="EMBL" id="RSU09028.1"/>
    </source>
</evidence>
<dbReference type="EMBL" id="NGKC01000024">
    <property type="protein sequence ID" value="RSU09028.1"/>
    <property type="molecule type" value="Genomic_DNA"/>
</dbReference>
<feature type="transmembrane region" description="Helical" evidence="6">
    <location>
        <begin position="230"/>
        <end position="255"/>
    </location>
</feature>
<feature type="transmembrane region" description="Helical" evidence="6">
    <location>
        <begin position="312"/>
        <end position="331"/>
    </location>
</feature>
<keyword evidence="4 6" id="KW-1133">Transmembrane helix</keyword>
<evidence type="ECO:0000256" key="5">
    <source>
        <dbReference type="ARBA" id="ARBA00023136"/>
    </source>
</evidence>
<keyword evidence="3 6" id="KW-0812">Transmembrane</keyword>
<evidence type="ECO:0000256" key="2">
    <source>
        <dbReference type="ARBA" id="ARBA00022475"/>
    </source>
</evidence>
<feature type="transmembrane region" description="Helical" evidence="6">
    <location>
        <begin position="338"/>
        <end position="356"/>
    </location>
</feature>
<dbReference type="GO" id="GO:0140359">
    <property type="term" value="F:ABC-type transporter activity"/>
    <property type="evidence" value="ECO:0007669"/>
    <property type="project" value="InterPro"/>
</dbReference>
<dbReference type="InterPro" id="IPR013525">
    <property type="entry name" value="ABC2_TM"/>
</dbReference>
<feature type="transmembrane region" description="Helical" evidence="6">
    <location>
        <begin position="176"/>
        <end position="199"/>
    </location>
</feature>
<feature type="transmembrane region" description="Helical" evidence="6">
    <location>
        <begin position="362"/>
        <end position="383"/>
    </location>
</feature>
<organism evidence="8 9">
    <name type="scientific">Vagococcus acidifermentans</name>
    <dbReference type="NCBI Taxonomy" id="564710"/>
    <lineage>
        <taxon>Bacteria</taxon>
        <taxon>Bacillati</taxon>
        <taxon>Bacillota</taxon>
        <taxon>Bacilli</taxon>
        <taxon>Lactobacillales</taxon>
        <taxon>Enterococcaceae</taxon>
        <taxon>Vagococcus</taxon>
    </lineage>
</organism>